<comment type="caution">
    <text evidence="2">The sequence shown here is derived from an EMBL/GenBank/DDBJ whole genome shotgun (WGS) entry which is preliminary data.</text>
</comment>
<accession>A0A3L7A9B1</accession>
<evidence type="ECO:0000313" key="2">
    <source>
        <dbReference type="EMBL" id="RLP76767.1"/>
    </source>
</evidence>
<reference evidence="2 3" key="1">
    <citation type="submission" date="2018-10" db="EMBL/GenBank/DDBJ databases">
        <authorList>
            <person name="Li J."/>
        </authorList>
    </citation>
    <scope>NUCLEOTIDE SEQUENCE [LARGE SCALE GENOMIC DNA]</scope>
    <source>
        <strain evidence="2 3">IF 016277</strain>
    </source>
</reference>
<protein>
    <submittedName>
        <fullName evidence="2">Uncharacterized protein</fullName>
    </submittedName>
</protein>
<gene>
    <name evidence="2" type="ORF">D9V32_03755</name>
</gene>
<sequence length="101" mass="10520">MSPMPTTETSPVPASTAARVRFDSVTKSFAGASRADAERTVLRDVNLDVAPGEVIVIIFGEETVCKYPSAFLDARSGSRNANTSAARHSHATAAPVTTGPT</sequence>
<dbReference type="EMBL" id="RCUX01000003">
    <property type="protein sequence ID" value="RLP76767.1"/>
    <property type="molecule type" value="Genomic_DNA"/>
</dbReference>
<evidence type="ECO:0000313" key="3">
    <source>
        <dbReference type="Proteomes" id="UP000272503"/>
    </source>
</evidence>
<keyword evidence="3" id="KW-1185">Reference proteome</keyword>
<evidence type="ECO:0000256" key="1">
    <source>
        <dbReference type="SAM" id="MobiDB-lite"/>
    </source>
</evidence>
<name>A0A3L7A9B1_9MICO</name>
<dbReference type="Proteomes" id="UP000272503">
    <property type="component" value="Unassembled WGS sequence"/>
</dbReference>
<feature type="compositionally biased region" description="Low complexity" evidence="1">
    <location>
        <begin position="80"/>
        <end position="94"/>
    </location>
</feature>
<organism evidence="2 3">
    <name type="scientific">Mycetocola tolaasinivorans</name>
    <dbReference type="NCBI Taxonomy" id="76635"/>
    <lineage>
        <taxon>Bacteria</taxon>
        <taxon>Bacillati</taxon>
        <taxon>Actinomycetota</taxon>
        <taxon>Actinomycetes</taxon>
        <taxon>Micrococcales</taxon>
        <taxon>Microbacteriaceae</taxon>
        <taxon>Mycetocola</taxon>
    </lineage>
</organism>
<feature type="region of interest" description="Disordered" evidence="1">
    <location>
        <begin position="76"/>
        <end position="101"/>
    </location>
</feature>
<proteinExistence type="predicted"/>
<dbReference type="AlphaFoldDB" id="A0A3L7A9B1"/>